<accession>B9WKF9</accession>
<dbReference type="RefSeq" id="XP_002421474.1">
    <property type="nucleotide sequence ID" value="XM_002421429.1"/>
</dbReference>
<dbReference type="CDD" id="cd01887">
    <property type="entry name" value="IF2_eIF5B"/>
    <property type="match status" value="1"/>
</dbReference>
<dbReference type="FunFam" id="2.40.30.10:FF:000126">
    <property type="entry name" value="Mitochondrial translation initiation factor"/>
    <property type="match status" value="1"/>
</dbReference>
<dbReference type="FunFam" id="3.40.50.300:FF:000019">
    <property type="entry name" value="Translation initiation factor IF-2"/>
    <property type="match status" value="1"/>
</dbReference>
<dbReference type="GeneID" id="8049054"/>
<dbReference type="Gene3D" id="3.40.50.300">
    <property type="entry name" value="P-loop containing nucleotide triphosphate hydrolases"/>
    <property type="match status" value="1"/>
</dbReference>
<evidence type="ECO:0000256" key="5">
    <source>
        <dbReference type="ARBA" id="ARBA00022917"/>
    </source>
</evidence>
<dbReference type="InterPro" id="IPR005225">
    <property type="entry name" value="Small_GTP-bd"/>
</dbReference>
<dbReference type="PANTHER" id="PTHR43381">
    <property type="entry name" value="TRANSLATION INITIATION FACTOR IF-2-RELATED"/>
    <property type="match status" value="1"/>
</dbReference>
<evidence type="ECO:0000256" key="2">
    <source>
        <dbReference type="ARBA" id="ARBA00007733"/>
    </source>
</evidence>
<dbReference type="Pfam" id="PF04760">
    <property type="entry name" value="IF2_N"/>
    <property type="match status" value="1"/>
</dbReference>
<comment type="subcellular location">
    <subcellularLocation>
        <location evidence="1">Mitochondrion</location>
    </subcellularLocation>
</comment>
<dbReference type="Gene3D" id="2.40.30.10">
    <property type="entry name" value="Translation factors"/>
    <property type="match status" value="2"/>
</dbReference>
<dbReference type="InterPro" id="IPR053905">
    <property type="entry name" value="EF-G-like_DII"/>
</dbReference>
<dbReference type="HAMAP" id="MF_00100_B">
    <property type="entry name" value="IF_2_B"/>
    <property type="match status" value="1"/>
</dbReference>
<evidence type="ECO:0000256" key="8">
    <source>
        <dbReference type="ARBA" id="ARBA00023134"/>
    </source>
</evidence>
<dbReference type="EMBL" id="FM992694">
    <property type="protein sequence ID" value="CAX40811.1"/>
    <property type="molecule type" value="Genomic_DNA"/>
</dbReference>
<dbReference type="InterPro" id="IPR044145">
    <property type="entry name" value="IF2_II"/>
</dbReference>
<comment type="function">
    <text evidence="9">One of the essential components for the initiation of protein synthesis. Protects formylmethionyl-tRNA from spontaneous hydrolysis and promotes its binding to the 30S ribosomal subunits. Also involved in the hydrolysis of GTP during the formation of the 70S ribosomal complex.</text>
</comment>
<dbReference type="InterPro" id="IPR006847">
    <property type="entry name" value="IF2_N"/>
</dbReference>
<dbReference type="eggNOG" id="KOG1145">
    <property type="taxonomic scope" value="Eukaryota"/>
</dbReference>
<dbReference type="Gene3D" id="3.40.50.10050">
    <property type="entry name" value="Translation initiation factor IF- 2, domain 3"/>
    <property type="match status" value="1"/>
</dbReference>
<keyword evidence="6" id="KW-0809">Transit peptide</keyword>
<dbReference type="InterPro" id="IPR015760">
    <property type="entry name" value="TIF_IF2"/>
</dbReference>
<dbReference type="SUPFAM" id="SSF52540">
    <property type="entry name" value="P-loop containing nucleoside triphosphate hydrolases"/>
    <property type="match status" value="1"/>
</dbReference>
<dbReference type="AlphaFoldDB" id="B9WKF9"/>
<evidence type="ECO:0000313" key="14">
    <source>
        <dbReference type="EMBL" id="CAX40811.1"/>
    </source>
</evidence>
<evidence type="ECO:0000256" key="10">
    <source>
        <dbReference type="ARBA" id="ARBA00044200"/>
    </source>
</evidence>
<dbReference type="GO" id="GO:0032543">
    <property type="term" value="P:mitochondrial translation"/>
    <property type="evidence" value="ECO:0007669"/>
    <property type="project" value="UniProtKB-ARBA"/>
</dbReference>
<dbReference type="InterPro" id="IPR000178">
    <property type="entry name" value="TF_IF2_bacterial-like"/>
</dbReference>
<dbReference type="HOGENOM" id="CLU_006301_10_2_1"/>
<evidence type="ECO:0000256" key="6">
    <source>
        <dbReference type="ARBA" id="ARBA00022946"/>
    </source>
</evidence>
<keyword evidence="7" id="KW-0496">Mitochondrion</keyword>
<dbReference type="InterPro" id="IPR036925">
    <property type="entry name" value="TIF_IF2_dom3_sf"/>
</dbReference>
<evidence type="ECO:0000313" key="13">
    <source>
        <dbReference type="CGD" id="CAL0000170330"/>
    </source>
</evidence>
<dbReference type="Pfam" id="PF00009">
    <property type="entry name" value="GTP_EFTU"/>
    <property type="match status" value="1"/>
</dbReference>
<feature type="compositionally biased region" description="Polar residues" evidence="11">
    <location>
        <begin position="49"/>
        <end position="90"/>
    </location>
</feature>
<evidence type="ECO:0000256" key="9">
    <source>
        <dbReference type="ARBA" id="ARBA00025162"/>
    </source>
</evidence>
<feature type="domain" description="Tr-type G" evidence="12">
    <location>
        <begin position="233"/>
        <end position="408"/>
    </location>
</feature>
<dbReference type="VEuPathDB" id="FungiDB:CD36_72600"/>
<keyword evidence="15" id="KW-1185">Reference proteome</keyword>
<dbReference type="CDD" id="cd03702">
    <property type="entry name" value="IF2_mtIF2_II"/>
    <property type="match status" value="1"/>
</dbReference>
<keyword evidence="3 14" id="KW-0396">Initiation factor</keyword>
<dbReference type="FunFam" id="2.40.30.10:FF:000008">
    <property type="entry name" value="Translation initiation factor IF-2"/>
    <property type="match status" value="1"/>
</dbReference>
<dbReference type="SUPFAM" id="SSF50447">
    <property type="entry name" value="Translation proteins"/>
    <property type="match status" value="2"/>
</dbReference>
<dbReference type="Pfam" id="PF22042">
    <property type="entry name" value="EF-G_D2"/>
    <property type="match status" value="1"/>
</dbReference>
<evidence type="ECO:0000259" key="12">
    <source>
        <dbReference type="PROSITE" id="PS51722"/>
    </source>
</evidence>
<dbReference type="Proteomes" id="UP000002605">
    <property type="component" value="Chromosome 7"/>
</dbReference>
<dbReference type="PANTHER" id="PTHR43381:SF20">
    <property type="entry name" value="TRANSLATION INITIATION FACTOR IF-2, MITOCHONDRIAL"/>
    <property type="match status" value="1"/>
</dbReference>
<dbReference type="KEGG" id="cdu:CD36_72600"/>
<dbReference type="GO" id="GO:0005525">
    <property type="term" value="F:GTP binding"/>
    <property type="evidence" value="ECO:0007669"/>
    <property type="project" value="UniProtKB-KW"/>
</dbReference>
<feature type="region of interest" description="Disordered" evidence="11">
    <location>
        <begin position="48"/>
        <end position="143"/>
    </location>
</feature>
<dbReference type="OrthoDB" id="361630at2759"/>
<evidence type="ECO:0000313" key="15">
    <source>
        <dbReference type="Proteomes" id="UP000002605"/>
    </source>
</evidence>
<name>B9WKF9_CANDC</name>
<comment type="similarity">
    <text evidence="2">Belongs to the TRAFAC class translation factor GTPase superfamily. Classic translation factor GTPase family. IF-2 subfamily.</text>
</comment>
<dbReference type="SUPFAM" id="SSF52156">
    <property type="entry name" value="Initiation factor IF2/eIF5b, domain 3"/>
    <property type="match status" value="1"/>
</dbReference>
<dbReference type="CGD" id="CAL0000170330">
    <property type="gene designation" value="Cd36_72600"/>
</dbReference>
<sequence>MLSRTVSKVACARPVWRRLYANSSNNVRSSESTPEVEPKINRFAKQYAKQGQTRNQLQKETNRQTQRNPNAFNEASSKNSRNYNKQTSVKQDLEKLKQNRSQQVHSGQEKVSKPSSANLGSRATSQARTSVSPSVPRKRIQPKKLRKTVKKLVKIQLPPFITASNLATIMHVPLNDVFRKLEGLGFEDIRHNYILDRENAAMVADEYGIEVDVKDESGDDLFPAPVKPDLLEERPPVVTIMGHVDHGKTTILDYLRKSSIVSQEFGGITQHIGAFSVTTPKSKKRITFLDTPGHAAFLKMRERGAIITDIVILVVAADDSVMPQTIEAIKHAKKSGVPMIVAINKCDKPGVKIEKVLSDLSSHNVDIEDYGGETQTVQVSGKTGLNMDKLEEAVITLSEMYDFKAEPKGIHAEGWIIESEVVKGMGNVATVLVRRGSLKNGDIIVAGKTFCKIRGMKDENGKMVKLAGPSTPVRIWGWKDLPDSGDQILQANSEQIAKKVIDHRITRSQEIQATRDIEDINVKRLEEIKEAERLEKIAELKKAGLDTSTLEKAEQDKKSIKCNYIVRSDVFGSAEAIKESIDGLGNEEVESVVISHEAGPPTDSDIELAKTFGATIFCFNMKVPKPIAVRADKEKVKVKEHNIIYRLIEDVTDELSSHLKPRVEIKTLGEVDIKDVFVVTVKKQKVKIAGCKVATGSIESSSQVKVLRNGVEVYCGKLSSLKHVKDDITEATKGKDCGIAFEKWQDFEAGDKIQVYEEILHKRYL</sequence>
<protein>
    <recommendedName>
        <fullName evidence="10">Translation initiation factor IF-2, mitochondrial</fullName>
    </recommendedName>
</protein>
<keyword evidence="8" id="KW-0342">GTP-binding</keyword>
<dbReference type="GO" id="GO:0005739">
    <property type="term" value="C:mitochondrion"/>
    <property type="evidence" value="ECO:0007669"/>
    <property type="project" value="UniProtKB-SubCell"/>
</dbReference>
<dbReference type="PROSITE" id="PS51722">
    <property type="entry name" value="G_TR_2"/>
    <property type="match status" value="1"/>
</dbReference>
<dbReference type="GO" id="GO:0003924">
    <property type="term" value="F:GTPase activity"/>
    <property type="evidence" value="ECO:0007669"/>
    <property type="project" value="InterPro"/>
</dbReference>
<proteinExistence type="inferred from homology"/>
<reference evidence="14 15" key="1">
    <citation type="journal article" date="2009" name="Genome Res.">
        <title>Comparative genomics of the fungal pathogens Candida dubliniensis and Candida albicans.</title>
        <authorList>
            <person name="Jackson A.P."/>
            <person name="Gamble J.A."/>
            <person name="Yeomans T."/>
            <person name="Moran G.P."/>
            <person name="Saunders D."/>
            <person name="Harris D."/>
            <person name="Aslett M."/>
            <person name="Barrell J.F."/>
            <person name="Butler G."/>
            <person name="Citiulo F."/>
            <person name="Coleman D.C."/>
            <person name="de Groot P.W.J."/>
            <person name="Goodwin T.J."/>
            <person name="Quail M.A."/>
            <person name="McQuillan J."/>
            <person name="Munro C.A."/>
            <person name="Pain A."/>
            <person name="Poulter R.T."/>
            <person name="Rajandream M.A."/>
            <person name="Renauld H."/>
            <person name="Spiering M.J."/>
            <person name="Tivey A."/>
            <person name="Gow N.A.R."/>
            <person name="Barrell B."/>
            <person name="Sullivan D.J."/>
            <person name="Berriman M."/>
        </authorList>
    </citation>
    <scope>NUCLEOTIDE SEQUENCE [LARGE SCALE GENOMIC DNA]</scope>
    <source>
        <strain evidence="15">CD36 / ATCC MYA-646 / CBS 7987 / NCPF 3949 / NRRL Y-17841</strain>
    </source>
</reference>
<keyword evidence="5" id="KW-0648">Protein biosynthesis</keyword>
<dbReference type="InterPro" id="IPR023115">
    <property type="entry name" value="TIF_IF2_dom3"/>
</dbReference>
<evidence type="ECO:0000256" key="7">
    <source>
        <dbReference type="ARBA" id="ARBA00023128"/>
    </source>
</evidence>
<evidence type="ECO:0000256" key="3">
    <source>
        <dbReference type="ARBA" id="ARBA00022540"/>
    </source>
</evidence>
<evidence type="ECO:0000256" key="11">
    <source>
        <dbReference type="SAM" id="MobiDB-lite"/>
    </source>
</evidence>
<dbReference type="InterPro" id="IPR000795">
    <property type="entry name" value="T_Tr_GTP-bd_dom"/>
</dbReference>
<dbReference type="InterPro" id="IPR009000">
    <property type="entry name" value="Transl_B-barrel_sf"/>
</dbReference>
<evidence type="ECO:0000256" key="4">
    <source>
        <dbReference type="ARBA" id="ARBA00022741"/>
    </source>
</evidence>
<dbReference type="FunFam" id="3.40.50.10050:FF:000001">
    <property type="entry name" value="Translation initiation factor IF-2"/>
    <property type="match status" value="1"/>
</dbReference>
<dbReference type="NCBIfam" id="TIGR00231">
    <property type="entry name" value="small_GTP"/>
    <property type="match status" value="1"/>
</dbReference>
<dbReference type="Pfam" id="PF11987">
    <property type="entry name" value="IF-2"/>
    <property type="match status" value="1"/>
</dbReference>
<feature type="compositionally biased region" description="Polar residues" evidence="11">
    <location>
        <begin position="113"/>
        <end position="133"/>
    </location>
</feature>
<dbReference type="CDD" id="cd03692">
    <property type="entry name" value="mtIF2_IVc"/>
    <property type="match status" value="1"/>
</dbReference>
<gene>
    <name evidence="13" type="ordered locus">Cd36_72600</name>
    <name evidence="14" type="ORF">CD36_72600</name>
</gene>
<dbReference type="InterPro" id="IPR027417">
    <property type="entry name" value="P-loop_NTPase"/>
</dbReference>
<keyword evidence="4" id="KW-0547">Nucleotide-binding</keyword>
<evidence type="ECO:0000256" key="1">
    <source>
        <dbReference type="ARBA" id="ARBA00004173"/>
    </source>
</evidence>
<dbReference type="GO" id="GO:0003743">
    <property type="term" value="F:translation initiation factor activity"/>
    <property type="evidence" value="ECO:0007669"/>
    <property type="project" value="UniProtKB-KW"/>
</dbReference>
<organism evidence="14 15">
    <name type="scientific">Candida dubliniensis (strain CD36 / ATCC MYA-646 / CBS 7987 / NCPF 3949 / NRRL Y-17841)</name>
    <name type="common">Yeast</name>
    <dbReference type="NCBI Taxonomy" id="573826"/>
    <lineage>
        <taxon>Eukaryota</taxon>
        <taxon>Fungi</taxon>
        <taxon>Dikarya</taxon>
        <taxon>Ascomycota</taxon>
        <taxon>Saccharomycotina</taxon>
        <taxon>Pichiomycetes</taxon>
        <taxon>Debaryomycetaceae</taxon>
        <taxon>Candida/Lodderomyces clade</taxon>
        <taxon>Candida</taxon>
    </lineage>
</organism>